<keyword evidence="3" id="KW-0732">Signal</keyword>
<evidence type="ECO:0000256" key="1">
    <source>
        <dbReference type="ARBA" id="ARBA00004196"/>
    </source>
</evidence>
<dbReference type="PANTHER" id="PTHR46847:SF1">
    <property type="entry name" value="D-ALLOSE-BINDING PERIPLASMIC PROTEIN-RELATED"/>
    <property type="match status" value="1"/>
</dbReference>
<dbReference type="SUPFAM" id="SSF53822">
    <property type="entry name" value="Periplasmic binding protein-like I"/>
    <property type="match status" value="1"/>
</dbReference>
<evidence type="ECO:0000256" key="2">
    <source>
        <dbReference type="ARBA" id="ARBA00007639"/>
    </source>
</evidence>
<protein>
    <submittedName>
        <fullName evidence="5">Sugar ABC transporter substrate-binding protein</fullName>
    </submittedName>
</protein>
<dbReference type="GO" id="GO:0030246">
    <property type="term" value="F:carbohydrate binding"/>
    <property type="evidence" value="ECO:0007669"/>
    <property type="project" value="UniProtKB-ARBA"/>
</dbReference>
<accession>A0A3B0TQR9</accession>
<dbReference type="AlphaFoldDB" id="A0A3B0TQR9"/>
<dbReference type="Pfam" id="PF13407">
    <property type="entry name" value="Peripla_BP_4"/>
    <property type="match status" value="1"/>
</dbReference>
<dbReference type="Gene3D" id="3.40.50.2300">
    <property type="match status" value="2"/>
</dbReference>
<evidence type="ECO:0000313" key="5">
    <source>
        <dbReference type="EMBL" id="VAW20981.1"/>
    </source>
</evidence>
<name>A0A3B0TQR9_9ZZZZ</name>
<proteinExistence type="inferred from homology"/>
<organism evidence="5">
    <name type="scientific">hydrothermal vent metagenome</name>
    <dbReference type="NCBI Taxonomy" id="652676"/>
    <lineage>
        <taxon>unclassified sequences</taxon>
        <taxon>metagenomes</taxon>
        <taxon>ecological metagenomes</taxon>
    </lineage>
</organism>
<dbReference type="PANTHER" id="PTHR46847">
    <property type="entry name" value="D-ALLOSE-BINDING PERIPLASMIC PROTEIN-RELATED"/>
    <property type="match status" value="1"/>
</dbReference>
<comment type="subcellular location">
    <subcellularLocation>
        <location evidence="1">Cell envelope</location>
    </subcellularLocation>
</comment>
<sequence length="329" mass="33566">MVSFTKKLNRFAALAALTLALGAGSGAYAAGGEYGVLMKTLANPFWGAMAMGVEDGAKAAGVPYFVQAVESDQAAESQLNVCNTMLERKPVAMITAAINSTNLLPCLKSAQAAGIKVADLDGNLDPAILAKEGITIAFRIGSDNVKAGAKAATYMVSQLGADASGPVLVIEGLSGNVTGQKRVTGFVDKLAELAPGLKIAASLPGDWDRGKAASITNDIMIRNPDLVGIFAANDGMALGAVESVFAAGKGGKVVIIGVDGNSDAVKSIKAGRLSASVAQLPYLVGKQAVENMQKALAGQKVPSDITVPTLVLTKAVMEAGTEPMLEFVK</sequence>
<dbReference type="CDD" id="cd06320">
    <property type="entry name" value="PBP1_allose_binding"/>
    <property type="match status" value="1"/>
</dbReference>
<comment type="similarity">
    <text evidence="2">Belongs to the bacterial solute-binding protein 2 family.</text>
</comment>
<evidence type="ECO:0000259" key="4">
    <source>
        <dbReference type="Pfam" id="PF13407"/>
    </source>
</evidence>
<dbReference type="InterPro" id="IPR025997">
    <property type="entry name" value="SBP_2_dom"/>
</dbReference>
<evidence type="ECO:0000256" key="3">
    <source>
        <dbReference type="ARBA" id="ARBA00022729"/>
    </source>
</evidence>
<dbReference type="EMBL" id="UOEO01000153">
    <property type="protein sequence ID" value="VAW20981.1"/>
    <property type="molecule type" value="Genomic_DNA"/>
</dbReference>
<gene>
    <name evidence="5" type="ORF">MNBD_ALPHA12-1959</name>
</gene>
<dbReference type="GO" id="GO:0030313">
    <property type="term" value="C:cell envelope"/>
    <property type="evidence" value="ECO:0007669"/>
    <property type="project" value="UniProtKB-SubCell"/>
</dbReference>
<dbReference type="InterPro" id="IPR028082">
    <property type="entry name" value="Peripla_BP_I"/>
</dbReference>
<reference evidence="5" key="1">
    <citation type="submission" date="2018-06" db="EMBL/GenBank/DDBJ databases">
        <authorList>
            <person name="Zhirakovskaya E."/>
        </authorList>
    </citation>
    <scope>NUCLEOTIDE SEQUENCE</scope>
</reference>
<feature type="domain" description="Periplasmic binding protein" evidence="4">
    <location>
        <begin position="35"/>
        <end position="300"/>
    </location>
</feature>